<evidence type="ECO:0000256" key="12">
    <source>
        <dbReference type="ARBA" id="ARBA00023229"/>
    </source>
</evidence>
<evidence type="ECO:0000256" key="4">
    <source>
        <dbReference type="ARBA" id="ARBA00011081"/>
    </source>
</evidence>
<evidence type="ECO:0000256" key="3">
    <source>
        <dbReference type="ARBA" id="ARBA00004980"/>
    </source>
</evidence>
<dbReference type="Gene3D" id="3.40.50.920">
    <property type="match status" value="1"/>
</dbReference>
<evidence type="ECO:0000256" key="5">
    <source>
        <dbReference type="ARBA" id="ARBA00011738"/>
    </source>
</evidence>
<evidence type="ECO:0000256" key="8">
    <source>
        <dbReference type="ARBA" id="ARBA00022723"/>
    </source>
</evidence>
<keyword evidence="12" id="KW-0414">Isoprene biosynthesis</keyword>
<comment type="caution">
    <text evidence="14">The sequence shown here is derived from an EMBL/GenBank/DDBJ whole genome shotgun (WGS) entry which is preliminary data.</text>
</comment>
<accession>A0A644SX30</accession>
<comment type="cofactor">
    <cofactor evidence="1">
        <name>Mg(2+)</name>
        <dbReference type="ChEBI" id="CHEBI:18420"/>
    </cofactor>
</comment>
<dbReference type="InterPro" id="IPR005477">
    <property type="entry name" value="Dxylulose-5-P_synthase"/>
</dbReference>
<reference evidence="14" key="1">
    <citation type="submission" date="2019-08" db="EMBL/GenBank/DDBJ databases">
        <authorList>
            <person name="Kucharzyk K."/>
            <person name="Murdoch R.W."/>
            <person name="Higgins S."/>
            <person name="Loffler F."/>
        </authorList>
    </citation>
    <scope>NUCLEOTIDE SEQUENCE</scope>
</reference>
<comment type="cofactor">
    <cofactor evidence="2">
        <name>thiamine diphosphate</name>
        <dbReference type="ChEBI" id="CHEBI:58937"/>
    </cofactor>
</comment>
<dbReference type="Pfam" id="PF02780">
    <property type="entry name" value="Transketolase_C"/>
    <property type="match status" value="1"/>
</dbReference>
<keyword evidence="9" id="KW-0460">Magnesium</keyword>
<keyword evidence="10" id="KW-0784">Thiamine biosynthesis</keyword>
<dbReference type="CDD" id="cd07033">
    <property type="entry name" value="TPP_PYR_DXS_TK_like"/>
    <property type="match status" value="1"/>
</dbReference>
<dbReference type="SUPFAM" id="SSF52922">
    <property type="entry name" value="TK C-terminal domain-like"/>
    <property type="match status" value="1"/>
</dbReference>
<dbReference type="Pfam" id="PF13292">
    <property type="entry name" value="DXP_synthase_N"/>
    <property type="match status" value="1"/>
</dbReference>
<organism evidence="14">
    <name type="scientific">bioreactor metagenome</name>
    <dbReference type="NCBI Taxonomy" id="1076179"/>
    <lineage>
        <taxon>unclassified sequences</taxon>
        <taxon>metagenomes</taxon>
        <taxon>ecological metagenomes</taxon>
    </lineage>
</organism>
<evidence type="ECO:0000313" key="14">
    <source>
        <dbReference type="EMBL" id="MPL58807.1"/>
    </source>
</evidence>
<dbReference type="GO" id="GO:0046872">
    <property type="term" value="F:metal ion binding"/>
    <property type="evidence" value="ECO:0007669"/>
    <property type="project" value="UniProtKB-KW"/>
</dbReference>
<dbReference type="PROSITE" id="PS00801">
    <property type="entry name" value="TRANSKETOLASE_1"/>
    <property type="match status" value="1"/>
</dbReference>
<evidence type="ECO:0000256" key="2">
    <source>
        <dbReference type="ARBA" id="ARBA00001964"/>
    </source>
</evidence>
<dbReference type="GO" id="GO:0005829">
    <property type="term" value="C:cytosol"/>
    <property type="evidence" value="ECO:0007669"/>
    <property type="project" value="TreeGrafter"/>
</dbReference>
<dbReference type="UniPathway" id="UPA00064">
    <property type="reaction ID" value="UER00091"/>
</dbReference>
<evidence type="ECO:0000256" key="11">
    <source>
        <dbReference type="ARBA" id="ARBA00023052"/>
    </source>
</evidence>
<evidence type="ECO:0000256" key="7">
    <source>
        <dbReference type="ARBA" id="ARBA00022679"/>
    </source>
</evidence>
<dbReference type="InterPro" id="IPR049557">
    <property type="entry name" value="Transketolase_CS"/>
</dbReference>
<dbReference type="SMART" id="SM00861">
    <property type="entry name" value="Transket_pyr"/>
    <property type="match status" value="1"/>
</dbReference>
<dbReference type="InterPro" id="IPR005475">
    <property type="entry name" value="Transketolase-like_Pyr-bd"/>
</dbReference>
<evidence type="ECO:0000256" key="9">
    <source>
        <dbReference type="ARBA" id="ARBA00022842"/>
    </source>
</evidence>
<dbReference type="PANTHER" id="PTHR43322:SF5">
    <property type="entry name" value="1-DEOXY-D-XYLULOSE-5-PHOSPHATE SYNTHASE, CHLOROPLASTIC"/>
    <property type="match status" value="1"/>
</dbReference>
<dbReference type="GO" id="GO:0016114">
    <property type="term" value="P:terpenoid biosynthetic process"/>
    <property type="evidence" value="ECO:0007669"/>
    <property type="project" value="InterPro"/>
</dbReference>
<dbReference type="PANTHER" id="PTHR43322">
    <property type="entry name" value="1-D-DEOXYXYLULOSE 5-PHOSPHATE SYNTHASE-RELATED"/>
    <property type="match status" value="1"/>
</dbReference>
<dbReference type="GO" id="GO:0009228">
    <property type="term" value="P:thiamine biosynthetic process"/>
    <property type="evidence" value="ECO:0007669"/>
    <property type="project" value="UniProtKB-KW"/>
</dbReference>
<keyword evidence="8" id="KW-0479">Metal-binding</keyword>
<dbReference type="InterPro" id="IPR029061">
    <property type="entry name" value="THDP-binding"/>
</dbReference>
<dbReference type="Gene3D" id="3.40.50.970">
    <property type="match status" value="2"/>
</dbReference>
<keyword evidence="11" id="KW-0786">Thiamine pyrophosphate</keyword>
<evidence type="ECO:0000256" key="6">
    <source>
        <dbReference type="ARBA" id="ARBA00013150"/>
    </source>
</evidence>
<dbReference type="AlphaFoldDB" id="A0A644SX30"/>
<dbReference type="EC" id="2.2.1.7" evidence="6"/>
<dbReference type="CDD" id="cd02007">
    <property type="entry name" value="TPP_DXS"/>
    <property type="match status" value="1"/>
</dbReference>
<dbReference type="GO" id="GO:0019288">
    <property type="term" value="P:isopentenyl diphosphate biosynthetic process, methylerythritol 4-phosphate pathway"/>
    <property type="evidence" value="ECO:0007669"/>
    <property type="project" value="TreeGrafter"/>
</dbReference>
<name>A0A644SX30_9ZZZZ</name>
<feature type="domain" description="Transketolase-like pyrimidine-binding" evidence="13">
    <location>
        <begin position="311"/>
        <end position="474"/>
    </location>
</feature>
<evidence type="ECO:0000256" key="1">
    <source>
        <dbReference type="ARBA" id="ARBA00001946"/>
    </source>
</evidence>
<dbReference type="EMBL" id="VSSQ01000008">
    <property type="protein sequence ID" value="MPL58807.1"/>
    <property type="molecule type" value="Genomic_DNA"/>
</dbReference>
<dbReference type="GO" id="GO:0008661">
    <property type="term" value="F:1-deoxy-D-xylulose-5-phosphate synthase activity"/>
    <property type="evidence" value="ECO:0007669"/>
    <property type="project" value="UniProtKB-EC"/>
</dbReference>
<dbReference type="NCBIfam" id="TIGR00204">
    <property type="entry name" value="dxs"/>
    <property type="match status" value="1"/>
</dbReference>
<dbReference type="InterPro" id="IPR033248">
    <property type="entry name" value="Transketolase_C"/>
</dbReference>
<dbReference type="InterPro" id="IPR009014">
    <property type="entry name" value="Transketo_C/PFOR_II"/>
</dbReference>
<comment type="similarity">
    <text evidence="4">Belongs to the transketolase family. DXPS subfamily.</text>
</comment>
<evidence type="ECO:0000259" key="13">
    <source>
        <dbReference type="SMART" id="SM00861"/>
    </source>
</evidence>
<dbReference type="SUPFAM" id="SSF52518">
    <property type="entry name" value="Thiamin diphosphate-binding fold (THDP-binding)"/>
    <property type="match status" value="1"/>
</dbReference>
<dbReference type="NCBIfam" id="NF003933">
    <property type="entry name" value="PRK05444.2-2"/>
    <property type="match status" value="1"/>
</dbReference>
<sequence>MGLLDSIESPEDVKKLRESELRVLAKEIRKKILETVTTNGGHLASNLGVVELTIALHRVFDSPKDAIIWDVGHQSYAHKLITGRAGDFDKIRKKGGLSGFPKRSESIHDIFDTGHSSTSLSSALGLLESRKRQGRNGRVVAVIGDGALTAGMAFEALTNVSQLELPLIVILNDNKMSISRNVGALSRYLSRLTATEHYQHFRRSVDAVVVSIPRIGRGLLELIVRGKRAVKAIFFKENLFADLGFEYVGPIDGHNIPVLLSVLAQVKRLQRPVVIHVMTKKGNGFFKAEEDPEAFHGVAPSCPDRSGQARPSFTEVFGRSMVDLALERRDLVAITAAMSKGTGLDKLARLQPSRVYDVGIAEQHAVTFAAGLAAGGLVPVVAVYSTFMQRAVDQVLHDVALPNHHVVFALDRSGAVGEDGETHQGFFDIPLFKSLPNSTILAPSCAAEMESFLRFAIDRKGPVFLRFPKARVDCDEPACEAPLVPGRGVFLRKRKKASVLVCALGPLAHAAARATDKLEESGYPIDLYSLRFASPLDEQEIAAVCSGYSAVALVEEGAKAGGVGESIASILARRAVRVKLLILGFGPGLPPQASREELLADAGLDEEGLLTTFGFLAAEVAAERMDETHSILAR</sequence>
<comment type="subunit">
    <text evidence="5">Homodimer.</text>
</comment>
<proteinExistence type="inferred from homology"/>
<protein>
    <recommendedName>
        <fullName evidence="6">1-deoxy-D-xylulose-5-phosphate synthase</fullName>
        <ecNumber evidence="6">2.2.1.7</ecNumber>
    </recommendedName>
</protein>
<keyword evidence="7 14" id="KW-0808">Transferase</keyword>
<dbReference type="Pfam" id="PF02779">
    <property type="entry name" value="Transket_pyr"/>
    <property type="match status" value="1"/>
</dbReference>
<comment type="pathway">
    <text evidence="3">Metabolic intermediate biosynthesis; 1-deoxy-D-xylulose 5-phosphate biosynthesis; 1-deoxy-D-xylulose 5-phosphate from D-glyceraldehyde 3-phosphate and pyruvate: step 1/1.</text>
</comment>
<gene>
    <name evidence="14" type="primary">dxs_6</name>
    <name evidence="14" type="ORF">SDC9_04350</name>
</gene>
<evidence type="ECO:0000256" key="10">
    <source>
        <dbReference type="ARBA" id="ARBA00022977"/>
    </source>
</evidence>
<dbReference type="HAMAP" id="MF_00315">
    <property type="entry name" value="DXP_synth"/>
    <property type="match status" value="1"/>
</dbReference>